<keyword evidence="4" id="KW-1185">Reference proteome</keyword>
<feature type="region of interest" description="Disordered" evidence="1">
    <location>
        <begin position="1"/>
        <end position="61"/>
    </location>
</feature>
<protein>
    <submittedName>
        <fullName evidence="3">Uncharacterized protein</fullName>
    </submittedName>
</protein>
<reference evidence="3" key="1">
    <citation type="submission" date="2020-08" db="EMBL/GenBank/DDBJ databases">
        <title>Multicomponent nature underlies the extraordinary mechanical properties of spider dragline silk.</title>
        <authorList>
            <person name="Kono N."/>
            <person name="Nakamura H."/>
            <person name="Mori M."/>
            <person name="Yoshida Y."/>
            <person name="Ohtoshi R."/>
            <person name="Malay A.D."/>
            <person name="Moran D.A.P."/>
            <person name="Tomita M."/>
            <person name="Numata K."/>
            <person name="Arakawa K."/>
        </authorList>
    </citation>
    <scope>NUCLEOTIDE SEQUENCE</scope>
</reference>
<dbReference type="EMBL" id="BMAW01041322">
    <property type="protein sequence ID" value="GFU63089.1"/>
    <property type="molecule type" value="Genomic_DNA"/>
</dbReference>
<dbReference type="Proteomes" id="UP000887013">
    <property type="component" value="Unassembled WGS sequence"/>
</dbReference>
<name>A0A8X6UXZ2_NEPPI</name>
<evidence type="ECO:0000313" key="4">
    <source>
        <dbReference type="Proteomes" id="UP000887013"/>
    </source>
</evidence>
<comment type="caution">
    <text evidence="3">The sequence shown here is derived from an EMBL/GenBank/DDBJ whole genome shotgun (WGS) entry which is preliminary data.</text>
</comment>
<organism evidence="3 4">
    <name type="scientific">Nephila pilipes</name>
    <name type="common">Giant wood spider</name>
    <name type="synonym">Nephila maculata</name>
    <dbReference type="NCBI Taxonomy" id="299642"/>
    <lineage>
        <taxon>Eukaryota</taxon>
        <taxon>Metazoa</taxon>
        <taxon>Ecdysozoa</taxon>
        <taxon>Arthropoda</taxon>
        <taxon>Chelicerata</taxon>
        <taxon>Arachnida</taxon>
        <taxon>Araneae</taxon>
        <taxon>Araneomorphae</taxon>
        <taxon>Entelegynae</taxon>
        <taxon>Araneoidea</taxon>
        <taxon>Nephilidae</taxon>
        <taxon>Nephila</taxon>
    </lineage>
</organism>
<feature type="compositionally biased region" description="Basic and acidic residues" evidence="1">
    <location>
        <begin position="1"/>
        <end position="29"/>
    </location>
</feature>
<sequence length="138" mass="16253">MEKDIQSRRRQQENTEGYPKDRAVRDWKSHSAPSLAPLGIQSRIRQEQNGKRADQGSERKENCASKLKEVLRYWKFKVERSTSWELSGKDKYESLKLVKRKLLDHFLFLLRNWKQVSLRQKPQLISGLSSICKARAIP</sequence>
<evidence type="ECO:0000313" key="2">
    <source>
        <dbReference type="EMBL" id="GFT90204.1"/>
    </source>
</evidence>
<dbReference type="EMBL" id="BMAW01120658">
    <property type="protein sequence ID" value="GFT90204.1"/>
    <property type="molecule type" value="Genomic_DNA"/>
</dbReference>
<accession>A0A8X6UXZ2</accession>
<dbReference type="AlphaFoldDB" id="A0A8X6UXZ2"/>
<feature type="compositionally biased region" description="Basic and acidic residues" evidence="1">
    <location>
        <begin position="44"/>
        <end position="61"/>
    </location>
</feature>
<evidence type="ECO:0000256" key="1">
    <source>
        <dbReference type="SAM" id="MobiDB-lite"/>
    </source>
</evidence>
<proteinExistence type="predicted"/>
<gene>
    <name evidence="3" type="ORF">NPIL_103271</name>
    <name evidence="2" type="ORF">NPIL_340161</name>
</gene>
<evidence type="ECO:0000313" key="3">
    <source>
        <dbReference type="EMBL" id="GFU63089.1"/>
    </source>
</evidence>